<protein>
    <submittedName>
        <fullName evidence="2">Uncharacterized protein</fullName>
    </submittedName>
</protein>
<proteinExistence type="predicted"/>
<dbReference type="Proteomes" id="UP000663868">
    <property type="component" value="Unassembled WGS sequence"/>
</dbReference>
<evidence type="ECO:0000313" key="3">
    <source>
        <dbReference type="Proteomes" id="UP000663868"/>
    </source>
</evidence>
<dbReference type="AlphaFoldDB" id="A0A820NDV3"/>
<comment type="caution">
    <text evidence="2">The sequence shown here is derived from an EMBL/GenBank/DDBJ whole genome shotgun (WGS) entry which is preliminary data.</text>
</comment>
<reference evidence="2" key="1">
    <citation type="submission" date="2021-02" db="EMBL/GenBank/DDBJ databases">
        <authorList>
            <person name="Nowell W R."/>
        </authorList>
    </citation>
    <scope>NUCLEOTIDE SEQUENCE</scope>
</reference>
<name>A0A820NDV3_9BILA</name>
<organism evidence="2 3">
    <name type="scientific">Adineta steineri</name>
    <dbReference type="NCBI Taxonomy" id="433720"/>
    <lineage>
        <taxon>Eukaryota</taxon>
        <taxon>Metazoa</taxon>
        <taxon>Spiralia</taxon>
        <taxon>Gnathifera</taxon>
        <taxon>Rotifera</taxon>
        <taxon>Eurotatoria</taxon>
        <taxon>Bdelloidea</taxon>
        <taxon>Adinetida</taxon>
        <taxon>Adinetidae</taxon>
        <taxon>Adineta</taxon>
    </lineage>
</organism>
<accession>A0A820NDV3</accession>
<feature type="compositionally biased region" description="Basic and acidic residues" evidence="1">
    <location>
        <begin position="15"/>
        <end position="24"/>
    </location>
</feature>
<feature type="non-terminal residue" evidence="2">
    <location>
        <position position="1"/>
    </location>
</feature>
<sequence length="24" mass="2820">QDRYQHLNETSISPSERRSISTSK</sequence>
<feature type="region of interest" description="Disordered" evidence="1">
    <location>
        <begin position="1"/>
        <end position="24"/>
    </location>
</feature>
<gene>
    <name evidence="2" type="ORF">KXQ929_LOCUS50342</name>
</gene>
<evidence type="ECO:0000313" key="2">
    <source>
        <dbReference type="EMBL" id="CAF4388870.1"/>
    </source>
</evidence>
<dbReference type="EMBL" id="CAJOBB010022917">
    <property type="protein sequence ID" value="CAF4388870.1"/>
    <property type="molecule type" value="Genomic_DNA"/>
</dbReference>
<evidence type="ECO:0000256" key="1">
    <source>
        <dbReference type="SAM" id="MobiDB-lite"/>
    </source>
</evidence>